<feature type="compositionally biased region" description="Polar residues" evidence="1">
    <location>
        <begin position="404"/>
        <end position="418"/>
    </location>
</feature>
<name>A0AAD8FHC6_BIOPF</name>
<evidence type="ECO:0000313" key="4">
    <source>
        <dbReference type="EMBL" id="KAK0063199.1"/>
    </source>
</evidence>
<feature type="compositionally biased region" description="Basic and acidic residues" evidence="1">
    <location>
        <begin position="559"/>
        <end position="573"/>
    </location>
</feature>
<reference evidence="4" key="1">
    <citation type="journal article" date="2023" name="PLoS Negl. Trop. Dis.">
        <title>A genome sequence for Biomphalaria pfeifferi, the major vector snail for the human-infecting parasite Schistosoma mansoni.</title>
        <authorList>
            <person name="Bu L."/>
            <person name="Lu L."/>
            <person name="Laidemitt M.R."/>
            <person name="Zhang S.M."/>
            <person name="Mutuku M."/>
            <person name="Mkoji G."/>
            <person name="Steinauer M."/>
            <person name="Loker E.S."/>
        </authorList>
    </citation>
    <scope>NUCLEOTIDE SEQUENCE</scope>
    <source>
        <strain evidence="4">KasaAsao</strain>
    </source>
</reference>
<keyword evidence="2" id="KW-1133">Transmembrane helix</keyword>
<feature type="region of interest" description="Disordered" evidence="1">
    <location>
        <begin position="555"/>
        <end position="580"/>
    </location>
</feature>
<feature type="compositionally biased region" description="Basic and acidic residues" evidence="1">
    <location>
        <begin position="362"/>
        <end position="371"/>
    </location>
</feature>
<feature type="transmembrane region" description="Helical" evidence="2">
    <location>
        <begin position="168"/>
        <end position="190"/>
    </location>
</feature>
<sequence length="747" mass="82630">MGFKNILNFIGIFLLIHWTTGQREYDMDELATCGRTINVDDSGVRLNGRGNTAPSNPPLECIVYLMSVYARDDGSNKLQIEVESLTIKDCTVRLDLFNGRTSVGTTLRALSCQYAPTDIIYSTGREVTVRFSRPDRLVHNEYQYSILIKPFKDQNVPGTIMGVDALPVGAIIGIVIGCVILVALIILFLWCCCTGRLGNFNVPGQSIFKTPPPKKVIVESSAATEKSKPQIINYQDPVVWNTVTTGKFDPQASTRSGMYQKGAPRIGRRFDNDNENYRNVPNQRDSMRSTRHDYEQYGFEQRQKEEEAKRQAEIKKNEEEIRKRLEEKRKAEERKRQEEAARKADTSKETLIDDVFESDSANSEKTDDSVVKKSPRSSPKQKRKNVPETEDMDKGKMQRYLSIDLQSQPESDTISSPLHVNAGVRSKIDNNNESPNASLRRKKKSPLLKHKGKEPDPTALPPEAFEPIFTSALTGINYPGNQPHQPFGYPGGFYPYGFIPAGAFAPGPPGTQTYAYAYQTVPQGGAAPQGGAYIVQDTPTQAGGNMRKAFAVEMSPNKRTPDSARRKHDDPFNKKGKGQIRNFIPNEDLSLIARGAAPPDPGQGQRSVALKSGTDPKSGIHTTQVVWTDTVPHATDPKPGENPQITRKTITKVTTKSGFAELPPETNILMMEDSEPAFLDPGASSTVSARPAIAYTPQNENLAFYTGEGSHSSVEPPARSSTPTSMHKAPVYNYAIRDRIPVDDSTV</sequence>
<organism evidence="4 5">
    <name type="scientific">Biomphalaria pfeifferi</name>
    <name type="common">Bloodfluke planorb</name>
    <name type="synonym">Freshwater snail</name>
    <dbReference type="NCBI Taxonomy" id="112525"/>
    <lineage>
        <taxon>Eukaryota</taxon>
        <taxon>Metazoa</taxon>
        <taxon>Spiralia</taxon>
        <taxon>Lophotrochozoa</taxon>
        <taxon>Mollusca</taxon>
        <taxon>Gastropoda</taxon>
        <taxon>Heterobranchia</taxon>
        <taxon>Euthyneura</taxon>
        <taxon>Panpulmonata</taxon>
        <taxon>Hygrophila</taxon>
        <taxon>Lymnaeoidea</taxon>
        <taxon>Planorbidae</taxon>
        <taxon>Biomphalaria</taxon>
    </lineage>
</organism>
<feature type="region of interest" description="Disordered" evidence="1">
    <location>
        <begin position="328"/>
        <end position="463"/>
    </location>
</feature>
<feature type="region of interest" description="Disordered" evidence="1">
    <location>
        <begin position="705"/>
        <end position="730"/>
    </location>
</feature>
<evidence type="ECO:0000256" key="3">
    <source>
        <dbReference type="SAM" id="SignalP"/>
    </source>
</evidence>
<dbReference type="CDD" id="cd22249">
    <property type="entry name" value="UDM1_RNF168_RNF169-like"/>
    <property type="match status" value="1"/>
</dbReference>
<evidence type="ECO:0008006" key="6">
    <source>
        <dbReference type="Google" id="ProtNLM"/>
    </source>
</evidence>
<feature type="compositionally biased region" description="Polar residues" evidence="1">
    <location>
        <begin position="709"/>
        <end position="725"/>
    </location>
</feature>
<keyword evidence="3" id="KW-0732">Signal</keyword>
<feature type="compositionally biased region" description="Basic residues" evidence="1">
    <location>
        <begin position="373"/>
        <end position="384"/>
    </location>
</feature>
<dbReference type="AlphaFoldDB" id="A0AAD8FHC6"/>
<reference evidence="4" key="2">
    <citation type="submission" date="2023-04" db="EMBL/GenBank/DDBJ databases">
        <authorList>
            <person name="Bu L."/>
            <person name="Lu L."/>
            <person name="Laidemitt M.R."/>
            <person name="Zhang S.M."/>
            <person name="Mutuku M."/>
            <person name="Mkoji G."/>
            <person name="Steinauer M."/>
            <person name="Loker E.S."/>
        </authorList>
    </citation>
    <scope>NUCLEOTIDE SEQUENCE</scope>
    <source>
        <strain evidence="4">KasaAsao</strain>
        <tissue evidence="4">Whole Snail</tissue>
    </source>
</reference>
<feature type="region of interest" description="Disordered" evidence="1">
    <location>
        <begin position="595"/>
        <end position="620"/>
    </location>
</feature>
<feature type="compositionally biased region" description="Basic and acidic residues" evidence="1">
    <location>
        <begin position="328"/>
        <end position="351"/>
    </location>
</feature>
<accession>A0AAD8FHC6</accession>
<proteinExistence type="predicted"/>
<feature type="signal peptide" evidence="3">
    <location>
        <begin position="1"/>
        <end position="21"/>
    </location>
</feature>
<keyword evidence="5" id="KW-1185">Reference proteome</keyword>
<evidence type="ECO:0000256" key="2">
    <source>
        <dbReference type="SAM" id="Phobius"/>
    </source>
</evidence>
<gene>
    <name evidence="4" type="ORF">Bpfe_007395</name>
</gene>
<feature type="compositionally biased region" description="Basic residues" evidence="1">
    <location>
        <begin position="439"/>
        <end position="452"/>
    </location>
</feature>
<evidence type="ECO:0000256" key="1">
    <source>
        <dbReference type="SAM" id="MobiDB-lite"/>
    </source>
</evidence>
<dbReference type="EMBL" id="JASAOG010000022">
    <property type="protein sequence ID" value="KAK0063199.1"/>
    <property type="molecule type" value="Genomic_DNA"/>
</dbReference>
<keyword evidence="2" id="KW-0472">Membrane</keyword>
<comment type="caution">
    <text evidence="4">The sequence shown here is derived from an EMBL/GenBank/DDBJ whole genome shotgun (WGS) entry which is preliminary data.</text>
</comment>
<dbReference type="Proteomes" id="UP001233172">
    <property type="component" value="Unassembled WGS sequence"/>
</dbReference>
<keyword evidence="2" id="KW-0812">Transmembrane</keyword>
<evidence type="ECO:0000313" key="5">
    <source>
        <dbReference type="Proteomes" id="UP001233172"/>
    </source>
</evidence>
<feature type="region of interest" description="Disordered" evidence="1">
    <location>
        <begin position="250"/>
        <end position="290"/>
    </location>
</feature>
<protein>
    <recommendedName>
        <fullName evidence="6">CUB domain-containing protein</fullName>
    </recommendedName>
</protein>
<feature type="chain" id="PRO_5042192224" description="CUB domain-containing protein" evidence="3">
    <location>
        <begin position="22"/>
        <end position="747"/>
    </location>
</feature>